<organism evidence="2 3">
    <name type="scientific">Ricinus communis</name>
    <name type="common">Castor bean</name>
    <dbReference type="NCBI Taxonomy" id="3988"/>
    <lineage>
        <taxon>Eukaryota</taxon>
        <taxon>Viridiplantae</taxon>
        <taxon>Streptophyta</taxon>
        <taxon>Embryophyta</taxon>
        <taxon>Tracheophyta</taxon>
        <taxon>Spermatophyta</taxon>
        <taxon>Magnoliopsida</taxon>
        <taxon>eudicotyledons</taxon>
        <taxon>Gunneridae</taxon>
        <taxon>Pentapetalae</taxon>
        <taxon>rosids</taxon>
        <taxon>fabids</taxon>
        <taxon>Malpighiales</taxon>
        <taxon>Euphorbiaceae</taxon>
        <taxon>Acalyphoideae</taxon>
        <taxon>Acalypheae</taxon>
        <taxon>Ricinus</taxon>
    </lineage>
</organism>
<sequence length="122" mass="13953">MIEKIIDKIVVDKNVTSRHMVDKALSKNDDASIQALQGFGENRIDASTFMITEDMHDSAFYLNESESEHDVSDSGRDEHEIKERKDNFDESEEGDGYKIVNVDSDYDILYGDEDLQDVLKET</sequence>
<dbReference type="AlphaFoldDB" id="B9SIW2"/>
<reference evidence="3" key="1">
    <citation type="journal article" date="2010" name="Nat. Biotechnol.">
        <title>Draft genome sequence of the oilseed species Ricinus communis.</title>
        <authorList>
            <person name="Chan A.P."/>
            <person name="Crabtree J."/>
            <person name="Zhao Q."/>
            <person name="Lorenzi H."/>
            <person name="Orvis J."/>
            <person name="Puiu D."/>
            <person name="Melake-Berhan A."/>
            <person name="Jones K.M."/>
            <person name="Redman J."/>
            <person name="Chen G."/>
            <person name="Cahoon E.B."/>
            <person name="Gedil M."/>
            <person name="Stanke M."/>
            <person name="Haas B.J."/>
            <person name="Wortman J.R."/>
            <person name="Fraser-Liggett C.M."/>
            <person name="Ravel J."/>
            <person name="Rabinowicz P.D."/>
        </authorList>
    </citation>
    <scope>NUCLEOTIDE SEQUENCE [LARGE SCALE GENOMIC DNA]</scope>
    <source>
        <strain evidence="3">cv. Hale</strain>
    </source>
</reference>
<proteinExistence type="predicted"/>
<feature type="region of interest" description="Disordered" evidence="1">
    <location>
        <begin position="65"/>
        <end position="96"/>
    </location>
</feature>
<evidence type="ECO:0000313" key="3">
    <source>
        <dbReference type="Proteomes" id="UP000008311"/>
    </source>
</evidence>
<evidence type="ECO:0000256" key="1">
    <source>
        <dbReference type="SAM" id="MobiDB-lite"/>
    </source>
</evidence>
<dbReference type="Proteomes" id="UP000008311">
    <property type="component" value="Unassembled WGS sequence"/>
</dbReference>
<accession>B9SIW2</accession>
<evidence type="ECO:0000313" key="2">
    <source>
        <dbReference type="EMBL" id="EEF36451.1"/>
    </source>
</evidence>
<dbReference type="EMBL" id="EQ973977">
    <property type="protein sequence ID" value="EEF36451.1"/>
    <property type="molecule type" value="Genomic_DNA"/>
</dbReference>
<dbReference type="InParanoid" id="B9SIW2"/>
<protein>
    <submittedName>
        <fullName evidence="2">Uncharacterized protein</fullName>
    </submittedName>
</protein>
<gene>
    <name evidence="2" type="ORF">RCOM_0790550</name>
</gene>
<name>B9SIW2_RICCO</name>
<feature type="compositionally biased region" description="Basic and acidic residues" evidence="1">
    <location>
        <begin position="66"/>
        <end position="88"/>
    </location>
</feature>
<keyword evidence="3" id="KW-1185">Reference proteome</keyword>